<dbReference type="Pfam" id="PF01844">
    <property type="entry name" value="HNH"/>
    <property type="match status" value="1"/>
</dbReference>
<evidence type="ECO:0000313" key="3">
    <source>
        <dbReference type="EMBL" id="MFD1951362.1"/>
    </source>
</evidence>
<protein>
    <submittedName>
        <fullName evidence="3">HNH endonuclease</fullName>
    </submittedName>
</protein>
<sequence length="101" mass="11252">MVQRLRGSAGVAQRKRRLARSHGLCERCPDRGRTTLAVEVDHIVPLDKGGTDDDSNTRNLCKSCHLEVTAEQFGYKAPIEGRGIGRSGRPTSTDHPWNRDR</sequence>
<dbReference type="SMART" id="SM00507">
    <property type="entry name" value="HNHc"/>
    <property type="match status" value="1"/>
</dbReference>
<dbReference type="Gene3D" id="1.10.30.50">
    <property type="match status" value="1"/>
</dbReference>
<feature type="region of interest" description="Disordered" evidence="1">
    <location>
        <begin position="79"/>
        <end position="101"/>
    </location>
</feature>
<dbReference type="EMBL" id="JBHUGS010000002">
    <property type="protein sequence ID" value="MFD1951362.1"/>
    <property type="molecule type" value="Genomic_DNA"/>
</dbReference>
<proteinExistence type="predicted"/>
<accession>A0ABW4TXD9</accession>
<keyword evidence="3" id="KW-0255">Endonuclease</keyword>
<keyword evidence="4" id="KW-1185">Reference proteome</keyword>
<name>A0ABW4TXD9_9SPHN</name>
<evidence type="ECO:0000256" key="1">
    <source>
        <dbReference type="SAM" id="MobiDB-lite"/>
    </source>
</evidence>
<evidence type="ECO:0000259" key="2">
    <source>
        <dbReference type="SMART" id="SM00507"/>
    </source>
</evidence>
<organism evidence="3 4">
    <name type="scientific">Sphingomonas arantia</name>
    <dbReference type="NCBI Taxonomy" id="1460676"/>
    <lineage>
        <taxon>Bacteria</taxon>
        <taxon>Pseudomonadati</taxon>
        <taxon>Pseudomonadota</taxon>
        <taxon>Alphaproteobacteria</taxon>
        <taxon>Sphingomonadales</taxon>
        <taxon>Sphingomonadaceae</taxon>
        <taxon>Sphingomonas</taxon>
    </lineage>
</organism>
<comment type="caution">
    <text evidence="3">The sequence shown here is derived from an EMBL/GenBank/DDBJ whole genome shotgun (WGS) entry which is preliminary data.</text>
</comment>
<dbReference type="CDD" id="cd00085">
    <property type="entry name" value="HNHc"/>
    <property type="match status" value="1"/>
</dbReference>
<evidence type="ECO:0000313" key="4">
    <source>
        <dbReference type="Proteomes" id="UP001597400"/>
    </source>
</evidence>
<dbReference type="GO" id="GO:0004519">
    <property type="term" value="F:endonuclease activity"/>
    <property type="evidence" value="ECO:0007669"/>
    <property type="project" value="UniProtKB-KW"/>
</dbReference>
<reference evidence="4" key="1">
    <citation type="journal article" date="2019" name="Int. J. Syst. Evol. Microbiol.">
        <title>The Global Catalogue of Microorganisms (GCM) 10K type strain sequencing project: providing services to taxonomists for standard genome sequencing and annotation.</title>
        <authorList>
            <consortium name="The Broad Institute Genomics Platform"/>
            <consortium name="The Broad Institute Genome Sequencing Center for Infectious Disease"/>
            <person name="Wu L."/>
            <person name="Ma J."/>
        </authorList>
    </citation>
    <scope>NUCLEOTIDE SEQUENCE [LARGE SCALE GENOMIC DNA]</scope>
    <source>
        <strain evidence="4">CGMCC 1.12702</strain>
    </source>
</reference>
<dbReference type="InterPro" id="IPR003615">
    <property type="entry name" value="HNH_nuc"/>
</dbReference>
<dbReference type="Proteomes" id="UP001597400">
    <property type="component" value="Unassembled WGS sequence"/>
</dbReference>
<keyword evidence="3" id="KW-0378">Hydrolase</keyword>
<dbReference type="InterPro" id="IPR002711">
    <property type="entry name" value="HNH"/>
</dbReference>
<feature type="domain" description="HNH nuclease" evidence="2">
    <location>
        <begin position="12"/>
        <end position="66"/>
    </location>
</feature>
<gene>
    <name evidence="3" type="ORF">ACFSGX_11365</name>
</gene>
<dbReference type="RefSeq" id="WP_380930041.1">
    <property type="nucleotide sequence ID" value="NZ_JBHUGS010000002.1"/>
</dbReference>
<keyword evidence="3" id="KW-0540">Nuclease</keyword>